<name>A0AAE0C119_9CHLO</name>
<feature type="compositionally biased region" description="Basic and acidic residues" evidence="1">
    <location>
        <begin position="52"/>
        <end position="61"/>
    </location>
</feature>
<dbReference type="Proteomes" id="UP001190700">
    <property type="component" value="Unassembled WGS sequence"/>
</dbReference>
<feature type="compositionally biased region" description="Polar residues" evidence="1">
    <location>
        <begin position="1"/>
        <end position="11"/>
    </location>
</feature>
<sequence>MDVTEVASTEVSDLIEDSTKPVGDMTDFAEKTIENESEHVNLVKNVAEPVEDTTKVHDDSRPPSSRQSYGGLIRDAKNATLGPNAIFDAAMLMYKDDPDKSFKAWITKADEKAEGYTKTMEFKLRAWSDRYQLTSCVYDRAMCVYIIQNRIWEDFFHPYCREKDIRWDAFRAEFKCGNTFLSSFLCKVLKKKFIENGLVPSIDACARNLDE</sequence>
<keyword evidence="3" id="KW-1185">Reference proteome</keyword>
<organism evidence="2 3">
    <name type="scientific">Cymbomonas tetramitiformis</name>
    <dbReference type="NCBI Taxonomy" id="36881"/>
    <lineage>
        <taxon>Eukaryota</taxon>
        <taxon>Viridiplantae</taxon>
        <taxon>Chlorophyta</taxon>
        <taxon>Pyramimonadophyceae</taxon>
        <taxon>Pyramimonadales</taxon>
        <taxon>Pyramimonadaceae</taxon>
        <taxon>Cymbomonas</taxon>
    </lineage>
</organism>
<evidence type="ECO:0000313" key="3">
    <source>
        <dbReference type="Proteomes" id="UP001190700"/>
    </source>
</evidence>
<feature type="region of interest" description="Disordered" evidence="1">
    <location>
        <begin position="1"/>
        <end position="23"/>
    </location>
</feature>
<comment type="caution">
    <text evidence="2">The sequence shown here is derived from an EMBL/GenBank/DDBJ whole genome shotgun (WGS) entry which is preliminary data.</text>
</comment>
<reference evidence="2 3" key="1">
    <citation type="journal article" date="2015" name="Genome Biol. Evol.">
        <title>Comparative Genomics of a Bacterivorous Green Alga Reveals Evolutionary Causalities and Consequences of Phago-Mixotrophic Mode of Nutrition.</title>
        <authorList>
            <person name="Burns J.A."/>
            <person name="Paasch A."/>
            <person name="Narechania A."/>
            <person name="Kim E."/>
        </authorList>
    </citation>
    <scope>NUCLEOTIDE SEQUENCE [LARGE SCALE GENOMIC DNA]</scope>
    <source>
        <strain evidence="2 3">PLY_AMNH</strain>
    </source>
</reference>
<dbReference type="EMBL" id="LGRX02030310">
    <property type="protein sequence ID" value="KAK3245809.1"/>
    <property type="molecule type" value="Genomic_DNA"/>
</dbReference>
<protein>
    <submittedName>
        <fullName evidence="2">Uncharacterized protein</fullName>
    </submittedName>
</protein>
<proteinExistence type="predicted"/>
<feature type="region of interest" description="Disordered" evidence="1">
    <location>
        <begin position="46"/>
        <end position="69"/>
    </location>
</feature>
<dbReference type="AlphaFoldDB" id="A0AAE0C119"/>
<accession>A0AAE0C119</accession>
<evidence type="ECO:0000313" key="2">
    <source>
        <dbReference type="EMBL" id="KAK3245809.1"/>
    </source>
</evidence>
<gene>
    <name evidence="2" type="ORF">CYMTET_44630</name>
</gene>
<evidence type="ECO:0000256" key="1">
    <source>
        <dbReference type="SAM" id="MobiDB-lite"/>
    </source>
</evidence>